<reference evidence="1" key="1">
    <citation type="submission" date="2020-08" db="EMBL/GenBank/DDBJ databases">
        <title>Multicomponent nature underlies the extraordinary mechanical properties of spider dragline silk.</title>
        <authorList>
            <person name="Kono N."/>
            <person name="Nakamura H."/>
            <person name="Mori M."/>
            <person name="Yoshida Y."/>
            <person name="Ohtoshi R."/>
            <person name="Malay A.D."/>
            <person name="Moran D.A.P."/>
            <person name="Tomita M."/>
            <person name="Numata K."/>
            <person name="Arakawa K."/>
        </authorList>
    </citation>
    <scope>NUCLEOTIDE SEQUENCE</scope>
</reference>
<dbReference type="Proteomes" id="UP000886998">
    <property type="component" value="Unassembled WGS sequence"/>
</dbReference>
<dbReference type="AlphaFoldDB" id="A0A8X7CR66"/>
<evidence type="ECO:0000313" key="2">
    <source>
        <dbReference type="Proteomes" id="UP000886998"/>
    </source>
</evidence>
<organism evidence="1 2">
    <name type="scientific">Trichonephila inaurata madagascariensis</name>
    <dbReference type="NCBI Taxonomy" id="2747483"/>
    <lineage>
        <taxon>Eukaryota</taxon>
        <taxon>Metazoa</taxon>
        <taxon>Ecdysozoa</taxon>
        <taxon>Arthropoda</taxon>
        <taxon>Chelicerata</taxon>
        <taxon>Arachnida</taxon>
        <taxon>Araneae</taxon>
        <taxon>Araneomorphae</taxon>
        <taxon>Entelegynae</taxon>
        <taxon>Araneoidea</taxon>
        <taxon>Nephilidae</taxon>
        <taxon>Trichonephila</taxon>
        <taxon>Trichonephila inaurata</taxon>
    </lineage>
</organism>
<protein>
    <submittedName>
        <fullName evidence="1">Uncharacterized protein</fullName>
    </submittedName>
</protein>
<proteinExistence type="predicted"/>
<sequence length="58" mass="6345">MHLPKKSCIYAGSTSGKVPQKAFGFLQQNPATDANSVTSTSIWHLKRRSENSSIPARN</sequence>
<comment type="caution">
    <text evidence="1">The sequence shown here is derived from an EMBL/GenBank/DDBJ whole genome shotgun (WGS) entry which is preliminary data.</text>
</comment>
<evidence type="ECO:0000313" key="1">
    <source>
        <dbReference type="EMBL" id="GFY77676.1"/>
    </source>
</evidence>
<accession>A0A8X7CR66</accession>
<keyword evidence="2" id="KW-1185">Reference proteome</keyword>
<name>A0A8X7CR66_9ARAC</name>
<dbReference type="EMBL" id="BMAV01022571">
    <property type="protein sequence ID" value="GFY77676.1"/>
    <property type="molecule type" value="Genomic_DNA"/>
</dbReference>
<feature type="non-terminal residue" evidence="1">
    <location>
        <position position="58"/>
    </location>
</feature>
<gene>
    <name evidence="1" type="ORF">TNIN_429591</name>
</gene>